<evidence type="ECO:0000313" key="6">
    <source>
        <dbReference type="EMBL" id="GAD87367.1"/>
    </source>
</evidence>
<dbReference type="eggNOG" id="COG1309">
    <property type="taxonomic scope" value="Bacteria"/>
</dbReference>
<dbReference type="PRINTS" id="PR00455">
    <property type="entry name" value="HTHTETR"/>
</dbReference>
<proteinExistence type="predicted"/>
<dbReference type="InterPro" id="IPR050109">
    <property type="entry name" value="HTH-type_TetR-like_transc_reg"/>
</dbReference>
<dbReference type="GeneID" id="91516069"/>
<dbReference type="InterPro" id="IPR001647">
    <property type="entry name" value="HTH_TetR"/>
</dbReference>
<dbReference type="GO" id="GO:0003700">
    <property type="term" value="F:DNA-binding transcription factor activity"/>
    <property type="evidence" value="ECO:0007669"/>
    <property type="project" value="TreeGrafter"/>
</dbReference>
<dbReference type="PROSITE" id="PS50977">
    <property type="entry name" value="HTH_TETR_2"/>
    <property type="match status" value="1"/>
</dbReference>
<dbReference type="STRING" id="1824.SAMN05444423_104441"/>
<evidence type="ECO:0000256" key="2">
    <source>
        <dbReference type="ARBA" id="ARBA00023125"/>
    </source>
</evidence>
<name>U5EB71_NOCAS</name>
<dbReference type="Proteomes" id="UP000017048">
    <property type="component" value="Unassembled WGS sequence"/>
</dbReference>
<comment type="caution">
    <text evidence="6">The sequence shown here is derived from an EMBL/GenBank/DDBJ whole genome shotgun (WGS) entry which is preliminary data.</text>
</comment>
<dbReference type="Pfam" id="PF00440">
    <property type="entry name" value="TetR_N"/>
    <property type="match status" value="1"/>
</dbReference>
<dbReference type="SUPFAM" id="SSF46689">
    <property type="entry name" value="Homeodomain-like"/>
    <property type="match status" value="1"/>
</dbReference>
<sequence>MSRTEVVRDYGGRSADTRRDERRRKLLTAARQIWGESGIGQVTVRGVCTAAGLTPRYFYEHFTDREKLIVQVAEDARTEVLDLLVGTSLATPGRLRPKLLAALTALFELLATDRTLHRIVADWATAEPLVQMRNETLDQLTELVLTHGTGLLDIDLPGAADIRRGALFTVGGVSMVLDHWLRDPTESAPDLARQCTNLCLAAINGFGAPDPRPSTPVDNT</sequence>
<accession>U5EB71</accession>
<dbReference type="GO" id="GO:0000976">
    <property type="term" value="F:transcription cis-regulatory region binding"/>
    <property type="evidence" value="ECO:0007669"/>
    <property type="project" value="TreeGrafter"/>
</dbReference>
<dbReference type="PANTHER" id="PTHR30055:SF234">
    <property type="entry name" value="HTH-TYPE TRANSCRIPTIONAL REGULATOR BETI"/>
    <property type="match status" value="1"/>
</dbReference>
<evidence type="ECO:0000256" key="3">
    <source>
        <dbReference type="ARBA" id="ARBA00023163"/>
    </source>
</evidence>
<feature type="domain" description="HTH tetR-type" evidence="5">
    <location>
        <begin position="20"/>
        <end position="80"/>
    </location>
</feature>
<organism evidence="6 7">
    <name type="scientific">Nocardia asteroides NBRC 15531</name>
    <dbReference type="NCBI Taxonomy" id="1110697"/>
    <lineage>
        <taxon>Bacteria</taxon>
        <taxon>Bacillati</taxon>
        <taxon>Actinomycetota</taxon>
        <taxon>Actinomycetes</taxon>
        <taxon>Mycobacteriales</taxon>
        <taxon>Nocardiaceae</taxon>
        <taxon>Nocardia</taxon>
    </lineage>
</organism>
<dbReference type="InterPro" id="IPR009057">
    <property type="entry name" value="Homeodomain-like_sf"/>
</dbReference>
<protein>
    <submittedName>
        <fullName evidence="6">TetR family transcriptional regulator</fullName>
    </submittedName>
</protein>
<dbReference type="AlphaFoldDB" id="U5EB71"/>
<reference evidence="6 7" key="1">
    <citation type="journal article" date="2014" name="BMC Genomics">
        <title>Genome based analysis of type-I polyketide synthase and nonribosomal peptide synthetase gene clusters in seven strains of five representative Nocardia species.</title>
        <authorList>
            <person name="Komaki H."/>
            <person name="Ichikawa N."/>
            <person name="Hosoyama A."/>
            <person name="Takahashi-Nakaguchi A."/>
            <person name="Matsuzawa T."/>
            <person name="Suzuki K."/>
            <person name="Fujita N."/>
            <person name="Gonoi T."/>
        </authorList>
    </citation>
    <scope>NUCLEOTIDE SEQUENCE [LARGE SCALE GENOMIC DNA]</scope>
    <source>
        <strain evidence="6 7">NBRC 15531</strain>
    </source>
</reference>
<dbReference type="EMBL" id="BAFO02000034">
    <property type="protein sequence ID" value="GAD87367.1"/>
    <property type="molecule type" value="Genomic_DNA"/>
</dbReference>
<keyword evidence="7" id="KW-1185">Reference proteome</keyword>
<dbReference type="OrthoDB" id="9790413at2"/>
<keyword evidence="3" id="KW-0804">Transcription</keyword>
<keyword evidence="2 4" id="KW-0238">DNA-binding</keyword>
<gene>
    <name evidence="6" type="ORF">NCAST_34_04950</name>
</gene>
<evidence type="ECO:0000256" key="1">
    <source>
        <dbReference type="ARBA" id="ARBA00023015"/>
    </source>
</evidence>
<dbReference type="Gene3D" id="1.10.357.10">
    <property type="entry name" value="Tetracycline Repressor, domain 2"/>
    <property type="match status" value="1"/>
</dbReference>
<dbReference type="PANTHER" id="PTHR30055">
    <property type="entry name" value="HTH-TYPE TRANSCRIPTIONAL REGULATOR RUTR"/>
    <property type="match status" value="1"/>
</dbReference>
<dbReference type="RefSeq" id="WP_022567245.1">
    <property type="nucleotide sequence ID" value="NZ_BAFO02000034.1"/>
</dbReference>
<feature type="DNA-binding region" description="H-T-H motif" evidence="4">
    <location>
        <begin position="43"/>
        <end position="62"/>
    </location>
</feature>
<keyword evidence="1" id="KW-0805">Transcription regulation</keyword>
<evidence type="ECO:0000256" key="4">
    <source>
        <dbReference type="PROSITE-ProRule" id="PRU00335"/>
    </source>
</evidence>
<evidence type="ECO:0000313" key="7">
    <source>
        <dbReference type="Proteomes" id="UP000017048"/>
    </source>
</evidence>
<evidence type="ECO:0000259" key="5">
    <source>
        <dbReference type="PROSITE" id="PS50977"/>
    </source>
</evidence>